<dbReference type="HAMAP" id="MF_00379">
    <property type="entry name" value="GTPase_MnmE"/>
    <property type="match status" value="1"/>
</dbReference>
<dbReference type="CDD" id="cd04164">
    <property type="entry name" value="trmE"/>
    <property type="match status" value="1"/>
</dbReference>
<dbReference type="PROSITE" id="PS51709">
    <property type="entry name" value="G_TRME"/>
    <property type="match status" value="1"/>
</dbReference>
<keyword evidence="3 6" id="KW-0547">Nucleotide-binding</keyword>
<comment type="similarity">
    <text evidence="1 6 7">Belongs to the TRAFAC class TrmE-Era-EngA-EngB-Septin-like GTPase superfamily. TrmE GTPase family.</text>
</comment>
<dbReference type="Gene3D" id="3.30.1360.120">
    <property type="entry name" value="Probable tRNA modification gtpase trme, domain 1"/>
    <property type="match status" value="1"/>
</dbReference>
<proteinExistence type="inferred from homology"/>
<keyword evidence="6" id="KW-0479">Metal-binding</keyword>
<gene>
    <name evidence="6" type="primary">mnmE</name>
    <name evidence="6" type="synonym">trmE</name>
    <name evidence="9" type="ORF">OZSIB_2940</name>
</gene>
<evidence type="ECO:0000256" key="2">
    <source>
        <dbReference type="ARBA" id="ARBA00022694"/>
    </source>
</evidence>
<evidence type="ECO:0000313" key="10">
    <source>
        <dbReference type="Proteomes" id="UP000252355"/>
    </source>
</evidence>
<dbReference type="InterPro" id="IPR027266">
    <property type="entry name" value="TrmE/GcvT-like"/>
</dbReference>
<feature type="binding site" evidence="6">
    <location>
        <position position="258"/>
    </location>
    <ligand>
        <name>Mg(2+)</name>
        <dbReference type="ChEBI" id="CHEBI:18420"/>
    </ligand>
</feature>
<feature type="binding site" evidence="6">
    <location>
        <position position="88"/>
    </location>
    <ligand>
        <name>(6S)-5-formyl-5,6,7,8-tetrahydrofolate</name>
        <dbReference type="ChEBI" id="CHEBI:57457"/>
    </ligand>
</feature>
<dbReference type="Gene3D" id="3.40.50.300">
    <property type="entry name" value="P-loop containing nucleotide triphosphate hydrolases"/>
    <property type="match status" value="1"/>
</dbReference>
<dbReference type="GO" id="GO:0002098">
    <property type="term" value="P:tRNA wobble uridine modification"/>
    <property type="evidence" value="ECO:0007669"/>
    <property type="project" value="TreeGrafter"/>
</dbReference>
<evidence type="ECO:0000256" key="7">
    <source>
        <dbReference type="RuleBase" id="RU003313"/>
    </source>
</evidence>
<evidence type="ECO:0000259" key="8">
    <source>
        <dbReference type="PROSITE" id="PS51709"/>
    </source>
</evidence>
<comment type="subcellular location">
    <subcellularLocation>
        <location evidence="6">Cytoplasm</location>
    </subcellularLocation>
</comment>
<dbReference type="AlphaFoldDB" id="A0A367ZRZ4"/>
<keyword evidence="6" id="KW-0460">Magnesium</keyword>
<dbReference type="GO" id="GO:0030488">
    <property type="term" value="P:tRNA methylation"/>
    <property type="evidence" value="ECO:0007669"/>
    <property type="project" value="TreeGrafter"/>
</dbReference>
<dbReference type="InterPro" id="IPR006073">
    <property type="entry name" value="GTP-bd"/>
</dbReference>
<keyword evidence="6" id="KW-0963">Cytoplasm</keyword>
<dbReference type="EMBL" id="QOQW01000005">
    <property type="protein sequence ID" value="RCK80627.1"/>
    <property type="molecule type" value="Genomic_DNA"/>
</dbReference>
<dbReference type="Pfam" id="PF10396">
    <property type="entry name" value="TrmE_N"/>
    <property type="match status" value="1"/>
</dbReference>
<feature type="binding site" evidence="6">
    <location>
        <position position="254"/>
    </location>
    <ligand>
        <name>K(+)</name>
        <dbReference type="ChEBI" id="CHEBI:29103"/>
    </ligand>
</feature>
<dbReference type="InterPro" id="IPR031168">
    <property type="entry name" value="G_TrmE"/>
</dbReference>
<dbReference type="Proteomes" id="UP000252355">
    <property type="component" value="Unassembled WGS sequence"/>
</dbReference>
<feature type="binding site" evidence="6">
    <location>
        <position position="233"/>
    </location>
    <ligand>
        <name>K(+)</name>
        <dbReference type="ChEBI" id="CHEBI:29103"/>
    </ligand>
</feature>
<feature type="binding site" evidence="6">
    <location>
        <position position="257"/>
    </location>
    <ligand>
        <name>K(+)</name>
        <dbReference type="ChEBI" id="CHEBI:29103"/>
    </ligand>
</feature>
<feature type="binding site" evidence="6">
    <location>
        <position position="458"/>
    </location>
    <ligand>
        <name>(6S)-5-formyl-5,6,7,8-tetrahydrofolate</name>
        <dbReference type="ChEBI" id="CHEBI:57457"/>
    </ligand>
</feature>
<dbReference type="InterPro" id="IPR027368">
    <property type="entry name" value="MnmE_dom2"/>
</dbReference>
<evidence type="ECO:0000256" key="3">
    <source>
        <dbReference type="ARBA" id="ARBA00022741"/>
    </source>
</evidence>
<dbReference type="SUPFAM" id="SSF52540">
    <property type="entry name" value="P-loop containing nucleoside triphosphate hydrolases"/>
    <property type="match status" value="1"/>
</dbReference>
<keyword evidence="2 6" id="KW-0819">tRNA processing</keyword>
<feature type="binding site" evidence="6">
    <location>
        <begin position="233"/>
        <end position="238"/>
    </location>
    <ligand>
        <name>GTP</name>
        <dbReference type="ChEBI" id="CHEBI:37565"/>
    </ligand>
</feature>
<sequence length="458" mass="48598">MGPTRGETIAAVATPPGRSALGLIRVSGPAAFDLLRGVFIPRGKRPFPARAAAFVGVLRDPADGEVVDQVVVTTFPAPHSFTGEDVAEVSAHGNPLVLGRVLGLLLRQGARAAEPGEFARRAFLHGKMDLLAVEALAQVLNATTAGQVRLALNQLEGLPTRRLSEIRARLLDHHVRLEATLNFPEEAIDEIDERRLARDLAAVLADLERFAAAARHGDLVAGGLRIVLAGRPNTGKSSLLNALLGRERAIVTAVPGTTRDTLEETVTLGDLSVRLVDTAGLRAPGDQVEALGIDRTHRALQSAFLALAVFDAATPLTPDDAEVRHALAAAGCPVLAVLNKSDLPARVTAAELAPWPVVRVSALTGEGLEALREAIRGEAASRGLSQLEDLVLLGAQQSEALDRARQALRRALDGLGTIYHDMLSVELEEAIRALGLVTGEDVDPHTLDRIFERFCIGK</sequence>
<feature type="binding site" evidence="6">
    <location>
        <position position="25"/>
    </location>
    <ligand>
        <name>(6S)-5-formyl-5,6,7,8-tetrahydrofolate</name>
        <dbReference type="ChEBI" id="CHEBI:57457"/>
    </ligand>
</feature>
<keyword evidence="6" id="KW-0378">Hydrolase</keyword>
<dbReference type="PANTHER" id="PTHR42714:SF2">
    <property type="entry name" value="TRNA MODIFICATION GTPASE GTPBP3, MITOCHONDRIAL"/>
    <property type="match status" value="1"/>
</dbReference>
<comment type="cofactor">
    <cofactor evidence="6">
        <name>K(+)</name>
        <dbReference type="ChEBI" id="CHEBI:29103"/>
    </cofactor>
    <text evidence="6">Binds 1 potassium ion per subunit.</text>
</comment>
<comment type="subunit">
    <text evidence="6">Homodimer. Heterotetramer of two MnmE and two MnmG subunits.</text>
</comment>
<keyword evidence="5 6" id="KW-0342">GTP-binding</keyword>
<dbReference type="CDD" id="cd14858">
    <property type="entry name" value="TrmE_N"/>
    <property type="match status" value="1"/>
</dbReference>
<dbReference type="InterPro" id="IPR004520">
    <property type="entry name" value="GTPase_MnmE"/>
</dbReference>
<dbReference type="NCBIfam" id="TIGR00450">
    <property type="entry name" value="mnmE_trmE_thdF"/>
    <property type="match status" value="1"/>
</dbReference>
<comment type="caution">
    <text evidence="6">Lacks conserved residue(s) required for the propagation of feature annotation.</text>
</comment>
<reference evidence="9 10" key="1">
    <citation type="submission" date="2018-05" db="EMBL/GenBank/DDBJ databases">
        <title>A metagenomic window into the 2 km-deep terrestrial subsurface aquifer revealed taxonomically and functionally diverse microbial community comprising novel uncultured bacterial lineages.</title>
        <authorList>
            <person name="Kadnikov V.V."/>
            <person name="Mardanov A.V."/>
            <person name="Beletsky A.V."/>
            <person name="Banks D."/>
            <person name="Pimenov N.V."/>
            <person name="Frank Y.A."/>
            <person name="Karnachuk O.V."/>
            <person name="Ravin N.V."/>
        </authorList>
    </citation>
    <scope>NUCLEOTIDE SEQUENCE [LARGE SCALE GENOMIC DNA]</scope>
    <source>
        <strain evidence="9">BY5</strain>
    </source>
</reference>
<keyword evidence="4 6" id="KW-0630">Potassium</keyword>
<dbReference type="InterPro" id="IPR005225">
    <property type="entry name" value="Small_GTP-bd"/>
</dbReference>
<dbReference type="EC" id="3.6.-.-" evidence="6"/>
<feature type="domain" description="TrmE-type G" evidence="8">
    <location>
        <begin position="223"/>
        <end position="380"/>
    </location>
</feature>
<evidence type="ECO:0000313" key="9">
    <source>
        <dbReference type="EMBL" id="RCK80627.1"/>
    </source>
</evidence>
<feature type="binding site" evidence="6">
    <location>
        <position position="237"/>
    </location>
    <ligand>
        <name>Mg(2+)</name>
        <dbReference type="ChEBI" id="CHEBI:18420"/>
    </ligand>
</feature>
<feature type="binding site" evidence="6">
    <location>
        <position position="127"/>
    </location>
    <ligand>
        <name>(6S)-5-formyl-5,6,7,8-tetrahydrofolate</name>
        <dbReference type="ChEBI" id="CHEBI:57457"/>
    </ligand>
</feature>
<dbReference type="NCBIfam" id="TIGR00231">
    <property type="entry name" value="small_GTP"/>
    <property type="match status" value="1"/>
</dbReference>
<dbReference type="InterPro" id="IPR027417">
    <property type="entry name" value="P-loop_NTPase"/>
</dbReference>
<organism evidence="9 10">
    <name type="scientific">Candidatus Ozemobacter sibiricus</name>
    <dbReference type="NCBI Taxonomy" id="2268124"/>
    <lineage>
        <taxon>Bacteria</taxon>
        <taxon>Candidatus Ozemobacteria</taxon>
        <taxon>Candidatus Ozemobacterales</taxon>
        <taxon>Candidatus Ozemobacteraceae</taxon>
        <taxon>Candidatus Ozemobacter</taxon>
    </lineage>
</organism>
<evidence type="ECO:0000256" key="1">
    <source>
        <dbReference type="ARBA" id="ARBA00011043"/>
    </source>
</evidence>
<comment type="caution">
    <text evidence="9">The sequence shown here is derived from an EMBL/GenBank/DDBJ whole genome shotgun (WGS) entry which is preliminary data.</text>
</comment>
<protein>
    <recommendedName>
        <fullName evidence="6">tRNA modification GTPase MnmE</fullName>
        <ecNumber evidence="6">3.6.-.-</ecNumber>
    </recommendedName>
</protein>
<evidence type="ECO:0000256" key="5">
    <source>
        <dbReference type="ARBA" id="ARBA00023134"/>
    </source>
</evidence>
<name>A0A367ZRZ4_9BACT</name>
<dbReference type="InterPro" id="IPR018948">
    <property type="entry name" value="GTP-bd_TrmE_N"/>
</dbReference>
<comment type="function">
    <text evidence="6">Exhibits a very high intrinsic GTPase hydrolysis rate. Involved in the addition of a carboxymethylaminomethyl (cmnm) group at the wobble position (U34) of certain tRNAs, forming tRNA-cmnm(5)s(2)U34.</text>
</comment>
<feature type="binding site" evidence="6">
    <location>
        <begin position="277"/>
        <end position="280"/>
    </location>
    <ligand>
        <name>GTP</name>
        <dbReference type="ChEBI" id="CHEBI:37565"/>
    </ligand>
</feature>
<accession>A0A367ZRZ4</accession>
<dbReference type="GO" id="GO:0005525">
    <property type="term" value="F:GTP binding"/>
    <property type="evidence" value="ECO:0007669"/>
    <property type="project" value="UniProtKB-UniRule"/>
</dbReference>
<dbReference type="GO" id="GO:0046872">
    <property type="term" value="F:metal ion binding"/>
    <property type="evidence" value="ECO:0007669"/>
    <property type="project" value="UniProtKB-KW"/>
</dbReference>
<evidence type="ECO:0000256" key="6">
    <source>
        <dbReference type="HAMAP-Rule" id="MF_00379"/>
    </source>
</evidence>
<feature type="binding site" evidence="6">
    <location>
        <begin position="252"/>
        <end position="258"/>
    </location>
    <ligand>
        <name>GTP</name>
        <dbReference type="ChEBI" id="CHEBI:37565"/>
    </ligand>
</feature>
<dbReference type="PANTHER" id="PTHR42714">
    <property type="entry name" value="TRNA MODIFICATION GTPASE GTPBP3"/>
    <property type="match status" value="1"/>
</dbReference>
<dbReference type="Gene3D" id="1.20.120.430">
    <property type="entry name" value="tRNA modification GTPase MnmE domain 2"/>
    <property type="match status" value="1"/>
</dbReference>
<evidence type="ECO:0000256" key="4">
    <source>
        <dbReference type="ARBA" id="ARBA00022958"/>
    </source>
</evidence>
<dbReference type="Pfam" id="PF01926">
    <property type="entry name" value="MMR_HSR1"/>
    <property type="match status" value="1"/>
</dbReference>
<dbReference type="GO" id="GO:0005829">
    <property type="term" value="C:cytosol"/>
    <property type="evidence" value="ECO:0007669"/>
    <property type="project" value="TreeGrafter"/>
</dbReference>
<dbReference type="InterPro" id="IPR025867">
    <property type="entry name" value="MnmE_helical"/>
</dbReference>
<dbReference type="Pfam" id="PF12631">
    <property type="entry name" value="MnmE_helical"/>
    <property type="match status" value="1"/>
</dbReference>
<feature type="binding site" evidence="6">
    <location>
        <position position="252"/>
    </location>
    <ligand>
        <name>K(+)</name>
        <dbReference type="ChEBI" id="CHEBI:29103"/>
    </ligand>
</feature>
<dbReference type="GO" id="GO:0003924">
    <property type="term" value="F:GTPase activity"/>
    <property type="evidence" value="ECO:0007669"/>
    <property type="project" value="UniProtKB-UniRule"/>
</dbReference>